<organism evidence="2">
    <name type="scientific">marine sediment metagenome</name>
    <dbReference type="NCBI Taxonomy" id="412755"/>
    <lineage>
        <taxon>unclassified sequences</taxon>
        <taxon>metagenomes</taxon>
        <taxon>ecological metagenomes</taxon>
    </lineage>
</organism>
<dbReference type="InterPro" id="IPR017896">
    <property type="entry name" value="4Fe4S_Fe-S-bd"/>
</dbReference>
<dbReference type="PROSITE" id="PS51379">
    <property type="entry name" value="4FE4S_FER_2"/>
    <property type="match status" value="1"/>
</dbReference>
<dbReference type="PROSITE" id="PS00198">
    <property type="entry name" value="4FE4S_FER_1"/>
    <property type="match status" value="1"/>
</dbReference>
<accession>X0TDC2</accession>
<proteinExistence type="predicted"/>
<sequence length="57" mass="6488">MDLVDQIKATNAYGCLECGKCTAVCPVSLFSQRYSPRSMLTKTIRNEFDSLYIDYDL</sequence>
<feature type="domain" description="4Fe-4S ferredoxin-type" evidence="1">
    <location>
        <begin position="5"/>
        <end position="35"/>
    </location>
</feature>
<feature type="non-terminal residue" evidence="2">
    <location>
        <position position="57"/>
    </location>
</feature>
<dbReference type="AlphaFoldDB" id="X0TDC2"/>
<dbReference type="EMBL" id="BARS01011555">
    <property type="protein sequence ID" value="GAF91219.1"/>
    <property type="molecule type" value="Genomic_DNA"/>
</dbReference>
<dbReference type="InterPro" id="IPR017900">
    <property type="entry name" value="4Fe4S_Fe_S_CS"/>
</dbReference>
<evidence type="ECO:0000313" key="2">
    <source>
        <dbReference type="EMBL" id="GAF91219.1"/>
    </source>
</evidence>
<dbReference type="InterPro" id="IPR009051">
    <property type="entry name" value="Helical_ferredxn"/>
</dbReference>
<dbReference type="SUPFAM" id="SSF46548">
    <property type="entry name" value="alpha-helical ferredoxin"/>
    <property type="match status" value="1"/>
</dbReference>
<evidence type="ECO:0000259" key="1">
    <source>
        <dbReference type="PROSITE" id="PS51379"/>
    </source>
</evidence>
<gene>
    <name evidence="2" type="ORF">S01H1_20972</name>
</gene>
<comment type="caution">
    <text evidence="2">The sequence shown here is derived from an EMBL/GenBank/DDBJ whole genome shotgun (WGS) entry which is preliminary data.</text>
</comment>
<name>X0TDC2_9ZZZZ</name>
<reference evidence="2" key="1">
    <citation type="journal article" date="2014" name="Front. Microbiol.">
        <title>High frequency of phylogenetically diverse reductive dehalogenase-homologous genes in deep subseafloor sedimentary metagenomes.</title>
        <authorList>
            <person name="Kawai M."/>
            <person name="Futagami T."/>
            <person name="Toyoda A."/>
            <person name="Takaki Y."/>
            <person name="Nishi S."/>
            <person name="Hori S."/>
            <person name="Arai W."/>
            <person name="Tsubouchi T."/>
            <person name="Morono Y."/>
            <person name="Uchiyama I."/>
            <person name="Ito T."/>
            <person name="Fujiyama A."/>
            <person name="Inagaki F."/>
            <person name="Takami H."/>
        </authorList>
    </citation>
    <scope>NUCLEOTIDE SEQUENCE</scope>
    <source>
        <strain evidence="2">Expedition CK06-06</strain>
    </source>
</reference>
<dbReference type="GO" id="GO:0051536">
    <property type="term" value="F:iron-sulfur cluster binding"/>
    <property type="evidence" value="ECO:0007669"/>
    <property type="project" value="InterPro"/>
</dbReference>
<dbReference type="Gene3D" id="1.10.1060.10">
    <property type="entry name" value="Alpha-helical ferredoxin"/>
    <property type="match status" value="1"/>
</dbReference>
<protein>
    <recommendedName>
        <fullName evidence="1">4Fe-4S ferredoxin-type domain-containing protein</fullName>
    </recommendedName>
</protein>